<evidence type="ECO:0000313" key="1">
    <source>
        <dbReference type="EMBL" id="SVA30206.1"/>
    </source>
</evidence>
<dbReference type="EMBL" id="UINC01006886">
    <property type="protein sequence ID" value="SVA30206.1"/>
    <property type="molecule type" value="Genomic_DNA"/>
</dbReference>
<proteinExistence type="predicted"/>
<name>A0A381UPX9_9ZZZZ</name>
<organism evidence="1">
    <name type="scientific">marine metagenome</name>
    <dbReference type="NCBI Taxonomy" id="408172"/>
    <lineage>
        <taxon>unclassified sequences</taxon>
        <taxon>metagenomes</taxon>
        <taxon>ecological metagenomes</taxon>
    </lineage>
</organism>
<sequence>MNRFIFFIFCFSFSHAQWISLNLDSANETDQVKTFLTGVSLGFGHHTRAIQQQQQRLVAGVSFIYAKNLSKSAFNDNHLGGIPILYGRILISNNLFFQGKLSGFTSEGDISQQIGWGFILNLSDINNHSSWKLSTNFSHVKSPGNLNLRGLDIFLSKEWEIGNIWWYLGLGKNYYKTRIYSSNDSIPSVLERENNYIQIGTQLRSTSFIFVPQLKFHPEIVQISVDVIRSFH</sequence>
<gene>
    <name evidence="1" type="ORF">METZ01_LOCUS83060</name>
</gene>
<dbReference type="AlphaFoldDB" id="A0A381UPX9"/>
<evidence type="ECO:0008006" key="2">
    <source>
        <dbReference type="Google" id="ProtNLM"/>
    </source>
</evidence>
<reference evidence="1" key="1">
    <citation type="submission" date="2018-05" db="EMBL/GenBank/DDBJ databases">
        <authorList>
            <person name="Lanie J.A."/>
            <person name="Ng W.-L."/>
            <person name="Kazmierczak K.M."/>
            <person name="Andrzejewski T.M."/>
            <person name="Davidsen T.M."/>
            <person name="Wayne K.J."/>
            <person name="Tettelin H."/>
            <person name="Glass J.I."/>
            <person name="Rusch D."/>
            <person name="Podicherti R."/>
            <person name="Tsui H.-C.T."/>
            <person name="Winkler M.E."/>
        </authorList>
    </citation>
    <scope>NUCLEOTIDE SEQUENCE</scope>
</reference>
<protein>
    <recommendedName>
        <fullName evidence="2">Outer membrane protein beta-barrel domain-containing protein</fullName>
    </recommendedName>
</protein>
<accession>A0A381UPX9</accession>